<dbReference type="SMART" id="SM00587">
    <property type="entry name" value="CHK"/>
    <property type="match status" value="1"/>
</dbReference>
<feature type="domain" description="CHK kinase-like" evidence="1">
    <location>
        <begin position="153"/>
        <end position="341"/>
    </location>
</feature>
<accession>A0A9J7HLK2</accession>
<dbReference type="InterPro" id="IPR015897">
    <property type="entry name" value="CHK_kinase-like"/>
</dbReference>
<name>A0A9J7HLK2_BRAFL</name>
<evidence type="ECO:0000313" key="2">
    <source>
        <dbReference type="Proteomes" id="UP000001554"/>
    </source>
</evidence>
<reference evidence="2" key="1">
    <citation type="journal article" date="2020" name="Nat. Ecol. Evol.">
        <title>Deeply conserved synteny resolves early events in vertebrate evolution.</title>
        <authorList>
            <person name="Simakov O."/>
            <person name="Marletaz F."/>
            <person name="Yue J.X."/>
            <person name="O'Connell B."/>
            <person name="Jenkins J."/>
            <person name="Brandt A."/>
            <person name="Calef R."/>
            <person name="Tung C.H."/>
            <person name="Huang T.K."/>
            <person name="Schmutz J."/>
            <person name="Satoh N."/>
            <person name="Yu J.K."/>
            <person name="Putnam N.H."/>
            <person name="Green R.E."/>
            <person name="Rokhsar D.S."/>
        </authorList>
    </citation>
    <scope>NUCLEOTIDE SEQUENCE [LARGE SCALE GENOMIC DNA]</scope>
    <source>
        <strain evidence="2">S238N-H82</strain>
    </source>
</reference>
<dbReference type="AlphaFoldDB" id="A0A9J7HLK2"/>
<dbReference type="Pfam" id="PF02958">
    <property type="entry name" value="EcKL"/>
    <property type="match status" value="1"/>
</dbReference>
<dbReference type="Proteomes" id="UP000001554">
    <property type="component" value="Chromosome 18"/>
</dbReference>
<evidence type="ECO:0000259" key="1">
    <source>
        <dbReference type="SMART" id="SM00587"/>
    </source>
</evidence>
<keyword evidence="2" id="KW-1185">Reference proteome</keyword>
<reference evidence="3" key="2">
    <citation type="submission" date="2025-08" db="UniProtKB">
        <authorList>
            <consortium name="RefSeq"/>
        </authorList>
    </citation>
    <scope>IDENTIFICATION</scope>
    <source>
        <strain evidence="3">S238N-H82</strain>
        <tissue evidence="3">Testes</tissue>
    </source>
</reference>
<dbReference type="SUPFAM" id="SSF56112">
    <property type="entry name" value="Protein kinase-like (PK-like)"/>
    <property type="match status" value="1"/>
</dbReference>
<dbReference type="KEGG" id="bfo:118406084"/>
<protein>
    <submittedName>
        <fullName evidence="3">Uncharacterized protein LOC118406084</fullName>
    </submittedName>
</protein>
<gene>
    <name evidence="3" type="primary">LOC118406084</name>
</gene>
<dbReference type="PANTHER" id="PTHR11012">
    <property type="entry name" value="PROTEIN KINASE-LIKE DOMAIN-CONTAINING"/>
    <property type="match status" value="1"/>
</dbReference>
<dbReference type="RefSeq" id="XP_035661839.1">
    <property type="nucleotide sequence ID" value="XM_035805946.1"/>
</dbReference>
<dbReference type="PANTHER" id="PTHR11012:SF30">
    <property type="entry name" value="PROTEIN KINASE-LIKE DOMAIN-CONTAINING"/>
    <property type="match status" value="1"/>
</dbReference>
<dbReference type="InterPro" id="IPR004119">
    <property type="entry name" value="EcKL"/>
</dbReference>
<dbReference type="Gene3D" id="3.90.1200.10">
    <property type="match status" value="1"/>
</dbReference>
<evidence type="ECO:0000313" key="3">
    <source>
        <dbReference type="RefSeq" id="XP_035661839.1"/>
    </source>
</evidence>
<sequence>MTSFNIRVPRTVDDVSLPWLQQVLNAHNSRVNVTDVVITGPMSQAQGSISSILAVVARGTEDSKNEHYDLAVKITKVEEDVSKKVVTLEEREVSFYSSAVPDLYSVLRVQNLDSKQSIDTDHNCCKCLFSVVSLPVPMCYFAASDQSSMMSVRVLENLESRGFAVKPFPEPFSLEETIVAVRALAQIHGLSHLIEHRTGTPLSERYNWLRDTAKERATSRHHERYAEGVKAFASAFPEHTDLAARLGRLTAEVLFKGREGTAGTPRVLCHGDCWNDNIMFKYDHGVPVSAMLLDWQHACYRRPTYDLACLLVYTTTRELRHTHTDDILYHYHQQLQHTLGTNEDTRLRSYTLADLRADLRADFICPVARWLMGSWAHPLHQYPQLLQCVEDIRDWGVV</sequence>
<dbReference type="GeneID" id="118406084"/>
<dbReference type="InterPro" id="IPR011009">
    <property type="entry name" value="Kinase-like_dom_sf"/>
</dbReference>
<organism evidence="2 3">
    <name type="scientific">Branchiostoma floridae</name>
    <name type="common">Florida lancelet</name>
    <name type="synonym">Amphioxus</name>
    <dbReference type="NCBI Taxonomy" id="7739"/>
    <lineage>
        <taxon>Eukaryota</taxon>
        <taxon>Metazoa</taxon>
        <taxon>Chordata</taxon>
        <taxon>Cephalochordata</taxon>
        <taxon>Leptocardii</taxon>
        <taxon>Amphioxiformes</taxon>
        <taxon>Branchiostomatidae</taxon>
        <taxon>Branchiostoma</taxon>
    </lineage>
</organism>
<dbReference type="OrthoDB" id="191037at2759"/>
<proteinExistence type="predicted"/>